<organism evidence="7 8">
    <name type="scientific">Achromobacter deleyi</name>
    <dbReference type="NCBI Taxonomy" id="1353891"/>
    <lineage>
        <taxon>Bacteria</taxon>
        <taxon>Pseudomonadati</taxon>
        <taxon>Pseudomonadota</taxon>
        <taxon>Betaproteobacteria</taxon>
        <taxon>Burkholderiales</taxon>
        <taxon>Alcaligenaceae</taxon>
        <taxon>Achromobacter</taxon>
    </lineage>
</organism>
<accession>A0A6S7AFH3</accession>
<dbReference type="GO" id="GO:0005886">
    <property type="term" value="C:plasma membrane"/>
    <property type="evidence" value="ECO:0007669"/>
    <property type="project" value="TreeGrafter"/>
</dbReference>
<dbReference type="Gene3D" id="2.40.50.100">
    <property type="match status" value="1"/>
</dbReference>
<dbReference type="Pfam" id="PF25967">
    <property type="entry name" value="RND-MFP_C"/>
    <property type="match status" value="1"/>
</dbReference>
<gene>
    <name evidence="7" type="primary">acrA_3</name>
    <name evidence="7" type="ORF">LMG3458_04530</name>
</gene>
<dbReference type="InterPro" id="IPR058627">
    <property type="entry name" value="MdtA-like_C"/>
</dbReference>
<dbReference type="Pfam" id="PF25876">
    <property type="entry name" value="HH_MFP_RND"/>
    <property type="match status" value="1"/>
</dbReference>
<evidence type="ECO:0000259" key="5">
    <source>
        <dbReference type="Pfam" id="PF25944"/>
    </source>
</evidence>
<proteinExistence type="inferred from homology"/>
<dbReference type="Gene3D" id="1.10.287.470">
    <property type="entry name" value="Helix hairpin bin"/>
    <property type="match status" value="1"/>
</dbReference>
<dbReference type="InterPro" id="IPR058626">
    <property type="entry name" value="MdtA-like_b-barrel"/>
</dbReference>
<dbReference type="InterPro" id="IPR058625">
    <property type="entry name" value="MdtA-like_BSH"/>
</dbReference>
<dbReference type="PROSITE" id="PS51257">
    <property type="entry name" value="PROKAR_LIPOPROTEIN"/>
    <property type="match status" value="1"/>
</dbReference>
<dbReference type="PANTHER" id="PTHR30158:SF24">
    <property type="entry name" value="HLYD FAMILY SECRETION PROTEIN"/>
    <property type="match status" value="1"/>
</dbReference>
<feature type="domain" description="Multidrug resistance protein MdtA-like beta-barrel" evidence="5">
    <location>
        <begin position="208"/>
        <end position="293"/>
    </location>
</feature>
<sequence>MIKHQPWRWPVVAVLAAVLAGCGGDEMAAGQAEPRAVQVVAVQPQRYDLASSLPGRVEPMRVAEVRARVAGIVLSRNFEEGADVKAGDVLFRIDPAPFKAALSRAQGELAKADAALSDAQAVLRRYTPLVKIEAVSQQDFDTASAAVKSAQAARRSAQADVETAQLNLDYATVKAPISGRIGRAQVTEGALVGQNEATVMAKIQQLDPIYVDFTQPVADMLRMREAMQTGELGQEEGADISISIDGADRTRSGRLLFSDIAVDRGTGQVSLRGEFANPDVLLLPGMYVRVQTRQGVDPQAILVPQRAVTRSTDGKPQVLLVGEGDVVQTRLVRTGTMRGADWHILEGLSAGDRVIVGGVNAAVPGQKVSVTPAPQAKVAAVPGGDADAVR</sequence>
<dbReference type="FunFam" id="2.40.420.20:FF:000001">
    <property type="entry name" value="Efflux RND transporter periplasmic adaptor subunit"/>
    <property type="match status" value="1"/>
</dbReference>
<dbReference type="SUPFAM" id="SSF111369">
    <property type="entry name" value="HlyD-like secretion proteins"/>
    <property type="match status" value="1"/>
</dbReference>
<feature type="domain" description="Multidrug resistance protein MdtA-like C-terminal permuted SH3" evidence="6">
    <location>
        <begin position="299"/>
        <end position="359"/>
    </location>
</feature>
<dbReference type="Pfam" id="PF25917">
    <property type="entry name" value="BSH_RND"/>
    <property type="match status" value="1"/>
</dbReference>
<evidence type="ECO:0000259" key="4">
    <source>
        <dbReference type="Pfam" id="PF25917"/>
    </source>
</evidence>
<dbReference type="GO" id="GO:0030313">
    <property type="term" value="C:cell envelope"/>
    <property type="evidence" value="ECO:0007669"/>
    <property type="project" value="UniProtKB-SubCell"/>
</dbReference>
<dbReference type="Pfam" id="PF25944">
    <property type="entry name" value="Beta-barrel_RND"/>
    <property type="match status" value="1"/>
</dbReference>
<reference evidence="7 8" key="1">
    <citation type="submission" date="2020-04" db="EMBL/GenBank/DDBJ databases">
        <authorList>
            <person name="De Canck E."/>
        </authorList>
    </citation>
    <scope>NUCLEOTIDE SEQUENCE [LARGE SCALE GENOMIC DNA]</scope>
    <source>
        <strain evidence="7 8">LMG 3458</strain>
    </source>
</reference>
<dbReference type="InterPro" id="IPR006143">
    <property type="entry name" value="RND_pump_MFP"/>
</dbReference>
<dbReference type="InterPro" id="IPR058624">
    <property type="entry name" value="MdtA-like_HH"/>
</dbReference>
<dbReference type="GO" id="GO:0022857">
    <property type="term" value="F:transmembrane transporter activity"/>
    <property type="evidence" value="ECO:0007669"/>
    <property type="project" value="InterPro"/>
</dbReference>
<evidence type="ECO:0000256" key="2">
    <source>
        <dbReference type="ARBA" id="ARBA00009477"/>
    </source>
</evidence>
<feature type="domain" description="Multidrug resistance protein MdtA-like alpha-helical hairpin" evidence="3">
    <location>
        <begin position="102"/>
        <end position="171"/>
    </location>
</feature>
<dbReference type="Gene3D" id="2.40.420.20">
    <property type="match status" value="1"/>
</dbReference>
<evidence type="ECO:0000256" key="1">
    <source>
        <dbReference type="ARBA" id="ARBA00004196"/>
    </source>
</evidence>
<dbReference type="Proteomes" id="UP000494111">
    <property type="component" value="Unassembled WGS sequence"/>
</dbReference>
<evidence type="ECO:0000313" key="7">
    <source>
        <dbReference type="EMBL" id="CAB3727502.1"/>
    </source>
</evidence>
<dbReference type="PANTHER" id="PTHR30158">
    <property type="entry name" value="ACRA/E-RELATED COMPONENT OF DRUG EFFLUX TRANSPORTER"/>
    <property type="match status" value="1"/>
</dbReference>
<evidence type="ECO:0000313" key="8">
    <source>
        <dbReference type="Proteomes" id="UP000494111"/>
    </source>
</evidence>
<evidence type="ECO:0000259" key="3">
    <source>
        <dbReference type="Pfam" id="PF25876"/>
    </source>
</evidence>
<dbReference type="GO" id="GO:0046677">
    <property type="term" value="P:response to antibiotic"/>
    <property type="evidence" value="ECO:0007669"/>
    <property type="project" value="TreeGrafter"/>
</dbReference>
<feature type="domain" description="Multidrug resistance protein MdtA-like barrel-sandwich hybrid" evidence="4">
    <location>
        <begin position="61"/>
        <end position="203"/>
    </location>
</feature>
<protein>
    <submittedName>
        <fullName evidence="7">Multidrug efflux pump subunit AcrA</fullName>
    </submittedName>
</protein>
<evidence type="ECO:0000259" key="6">
    <source>
        <dbReference type="Pfam" id="PF25967"/>
    </source>
</evidence>
<comment type="subcellular location">
    <subcellularLocation>
        <location evidence="1">Cell envelope</location>
    </subcellularLocation>
</comment>
<comment type="similarity">
    <text evidence="2">Belongs to the membrane fusion protein (MFP) (TC 8.A.1) family.</text>
</comment>
<dbReference type="Gene3D" id="2.40.30.170">
    <property type="match status" value="1"/>
</dbReference>
<name>A0A6S7AFH3_9BURK</name>
<dbReference type="EMBL" id="CADIJO010000018">
    <property type="protein sequence ID" value="CAB3727502.1"/>
    <property type="molecule type" value="Genomic_DNA"/>
</dbReference>
<dbReference type="AlphaFoldDB" id="A0A6S7AFH3"/>
<dbReference type="NCBIfam" id="TIGR01730">
    <property type="entry name" value="RND_mfp"/>
    <property type="match status" value="1"/>
</dbReference>